<comment type="function">
    <text evidence="14">Catalyzes cross-linking of the peptidoglycan cell wall.</text>
</comment>
<feature type="active site" description="Acyl-ester intermediate" evidence="14">
    <location>
        <position position="340"/>
    </location>
</feature>
<dbReference type="NCBIfam" id="NF008061">
    <property type="entry name" value="PRK10795.1"/>
    <property type="match status" value="1"/>
</dbReference>
<keyword evidence="18" id="KW-1185">Reference proteome</keyword>
<comment type="caution">
    <text evidence="14">Lacks conserved residue(s) required for the propagation of feature annotation.</text>
</comment>
<keyword evidence="4 14" id="KW-0997">Cell inner membrane</keyword>
<evidence type="ECO:0000256" key="1">
    <source>
        <dbReference type="ARBA" id="ARBA00004167"/>
    </source>
</evidence>
<evidence type="ECO:0000256" key="9">
    <source>
        <dbReference type="ARBA" id="ARBA00022960"/>
    </source>
</evidence>
<dbReference type="FunFam" id="3.40.710.10:FF:000004">
    <property type="entry name" value="Peptidoglycan D,D-transpeptidase MrdA"/>
    <property type="match status" value="1"/>
</dbReference>
<feature type="domain" description="Penicillin-binding protein dimerisation" evidence="16">
    <location>
        <begin position="73"/>
        <end position="249"/>
    </location>
</feature>
<dbReference type="GO" id="GO:0008658">
    <property type="term" value="F:penicillin binding"/>
    <property type="evidence" value="ECO:0007669"/>
    <property type="project" value="UniProtKB-UniRule"/>
</dbReference>
<dbReference type="FunFam" id="3.30.1390.30:FF:000001">
    <property type="entry name" value="Peptidoglycan D,D-transpeptidase MrdA"/>
    <property type="match status" value="1"/>
</dbReference>
<gene>
    <name evidence="14" type="primary">mrdA</name>
    <name evidence="17" type="ORF">GA0061071_104279</name>
</gene>
<evidence type="ECO:0000256" key="14">
    <source>
        <dbReference type="HAMAP-Rule" id="MF_02081"/>
    </source>
</evidence>
<dbReference type="InterPro" id="IPR012338">
    <property type="entry name" value="Beta-lactam/transpept-like"/>
</dbReference>
<evidence type="ECO:0000256" key="5">
    <source>
        <dbReference type="ARBA" id="ARBA00022645"/>
    </source>
</evidence>
<evidence type="ECO:0000256" key="6">
    <source>
        <dbReference type="ARBA" id="ARBA00022670"/>
    </source>
</evidence>
<name>A0A1C4BAC1_9ENTR</name>
<keyword evidence="13 14" id="KW-0961">Cell wall biogenesis/degradation</keyword>
<keyword evidence="7 14" id="KW-0812">Transmembrane</keyword>
<sequence>MTSLRQIKQRMKLQNSFRDYTAESALFVRRAVVAFTGILLLSGVLVANLYNLQIVRFADYQTRSNENRIKLVPIPPSRGIIYDRNGTPLALNRTIYQVEMMPEKVDDVQQTLDALRDVVDLNDDDIANFKKERSRSHRFTSIPVKTNLTEVQVARFAVNQYRFPGVEVKGYKRRYYPYGSALTHVIGYVSKINDKDVDRLDKEGKLANYAATHDIGKLGIERYYEDVLHGQTGYEEVEVNNRGRVIRQLKEVPPQAGHDIYLTLDLKLQQYIETLLAGSRAAVVVTDPRSGSILALVSTPSYDPNLFVDGISSKDYSSLLNDPNTPLINRATQGVYPPASTVKPYVAVSALSAGVINRNTSLFDPGWWQLPGSDKRYRDWKKWGHGHLNITKSLEESADTFFYQVAYDMGIDRLAEWMGKFGYGQYTGVDLSEERSGNMPTREWKLKRFKKPWYQGDTIPVGIGQGYWTATPLQMNKAMMTLINDGIVKVPHLLMSTVEDGKQVPWKQPTQPPVGDIHSGYWEIAKDGMYGVANRANGTGHKYFANAPYKVAAKSGTAQVFGLKANETYNAHRIAERLRDHKLMTAFAPYDNPQVAVAMILENGGAGPAVGTIMRQILDHIMLGDNNTDLPTENPSAAAAEDQ</sequence>
<keyword evidence="10 14" id="KW-0573">Peptidoglycan synthesis</keyword>
<evidence type="ECO:0000256" key="11">
    <source>
        <dbReference type="ARBA" id="ARBA00022989"/>
    </source>
</evidence>
<dbReference type="InterPro" id="IPR050515">
    <property type="entry name" value="Beta-lactam/transpept"/>
</dbReference>
<dbReference type="Proteomes" id="UP000198975">
    <property type="component" value="Unassembled WGS sequence"/>
</dbReference>
<feature type="transmembrane region" description="Helical" evidence="14">
    <location>
        <begin position="31"/>
        <end position="50"/>
    </location>
</feature>
<keyword evidence="5 14" id="KW-0121">Carboxypeptidase</keyword>
<dbReference type="GO" id="GO:0005886">
    <property type="term" value="C:plasma membrane"/>
    <property type="evidence" value="ECO:0007669"/>
    <property type="project" value="UniProtKB-SubCell"/>
</dbReference>
<organism evidence="17 18">
    <name type="scientific">Kosakonia oryzendophytica</name>
    <dbReference type="NCBI Taxonomy" id="1005665"/>
    <lineage>
        <taxon>Bacteria</taxon>
        <taxon>Pseudomonadati</taxon>
        <taxon>Pseudomonadota</taxon>
        <taxon>Gammaproteobacteria</taxon>
        <taxon>Enterobacterales</taxon>
        <taxon>Enterobacteriaceae</taxon>
        <taxon>Kosakonia</taxon>
    </lineage>
</organism>
<protein>
    <recommendedName>
        <fullName evidence="14">Peptidoglycan D,D-transpeptidase MrdA</fullName>
        <ecNumber evidence="14">3.4.16.4</ecNumber>
    </recommendedName>
    <alternativeName>
        <fullName evidence="14">Penicillin-binding protein 2</fullName>
        <shortName evidence="14">PBP-2</shortName>
    </alternativeName>
</protein>
<evidence type="ECO:0000259" key="15">
    <source>
        <dbReference type="Pfam" id="PF00905"/>
    </source>
</evidence>
<feature type="domain" description="Penicillin-binding protein transpeptidase" evidence="15">
    <location>
        <begin position="282"/>
        <end position="618"/>
    </location>
</feature>
<dbReference type="InterPro" id="IPR017790">
    <property type="entry name" value="Penicillin-binding_protein_2"/>
</dbReference>
<evidence type="ECO:0000256" key="12">
    <source>
        <dbReference type="ARBA" id="ARBA00023136"/>
    </source>
</evidence>
<keyword evidence="9 14" id="KW-0133">Cell shape</keyword>
<keyword evidence="6 14" id="KW-0645">Protease</keyword>
<proteinExistence type="inferred from homology"/>
<comment type="catalytic activity">
    <reaction evidence="14">
        <text>Preferential cleavage: (Ac)2-L-Lys-D-Ala-|-D-Ala. Also transpeptidation of peptidyl-alanyl moieties that are N-acyl substituents of D-alanine.</text>
        <dbReference type="EC" id="3.4.16.4"/>
    </reaction>
</comment>
<dbReference type="UniPathway" id="UPA00219"/>
<dbReference type="GO" id="GO:0071972">
    <property type="term" value="F:peptidoglycan L,D-transpeptidase activity"/>
    <property type="evidence" value="ECO:0007669"/>
    <property type="project" value="TreeGrafter"/>
</dbReference>
<dbReference type="SUPFAM" id="SSF56601">
    <property type="entry name" value="beta-lactamase/transpeptidase-like"/>
    <property type="match status" value="1"/>
</dbReference>
<evidence type="ECO:0000256" key="4">
    <source>
        <dbReference type="ARBA" id="ARBA00022519"/>
    </source>
</evidence>
<evidence type="ECO:0000256" key="10">
    <source>
        <dbReference type="ARBA" id="ARBA00022984"/>
    </source>
</evidence>
<evidence type="ECO:0000313" key="17">
    <source>
        <dbReference type="EMBL" id="SCC03796.1"/>
    </source>
</evidence>
<keyword evidence="8 14" id="KW-0378">Hydrolase</keyword>
<evidence type="ECO:0000256" key="3">
    <source>
        <dbReference type="ARBA" id="ARBA00022475"/>
    </source>
</evidence>
<comment type="similarity">
    <text evidence="14">Belongs to the transpeptidase family. MrdA subfamily.</text>
</comment>
<dbReference type="FunFam" id="3.90.1310.10:FF:000001">
    <property type="entry name" value="Peptidoglycan D,D-transpeptidase MrdA"/>
    <property type="match status" value="1"/>
</dbReference>
<dbReference type="InterPro" id="IPR001460">
    <property type="entry name" value="PCN-bd_Tpept"/>
</dbReference>
<evidence type="ECO:0000256" key="13">
    <source>
        <dbReference type="ARBA" id="ARBA00023316"/>
    </source>
</evidence>
<keyword evidence="12 14" id="KW-0472">Membrane</keyword>
<dbReference type="GO" id="GO:0009252">
    <property type="term" value="P:peptidoglycan biosynthetic process"/>
    <property type="evidence" value="ECO:0007669"/>
    <property type="project" value="UniProtKB-UniRule"/>
</dbReference>
<comment type="subcellular location">
    <subcellularLocation>
        <location evidence="14">Cell inner membrane</location>
        <topology evidence="14">Single-pass membrane protein</topology>
    </subcellularLocation>
    <subcellularLocation>
        <location evidence="2">Cell membrane</location>
    </subcellularLocation>
    <subcellularLocation>
        <location evidence="1">Membrane</location>
        <topology evidence="1">Single-pass membrane protein</topology>
    </subcellularLocation>
</comment>
<dbReference type="SUPFAM" id="SSF56519">
    <property type="entry name" value="Penicillin binding protein dimerisation domain"/>
    <property type="match status" value="1"/>
</dbReference>
<dbReference type="GO" id="GO:0006508">
    <property type="term" value="P:proteolysis"/>
    <property type="evidence" value="ECO:0007669"/>
    <property type="project" value="UniProtKB-KW"/>
</dbReference>
<evidence type="ECO:0000256" key="7">
    <source>
        <dbReference type="ARBA" id="ARBA00022692"/>
    </source>
</evidence>
<dbReference type="GO" id="GO:0009002">
    <property type="term" value="F:serine-type D-Ala-D-Ala carboxypeptidase activity"/>
    <property type="evidence" value="ECO:0007669"/>
    <property type="project" value="UniProtKB-UniRule"/>
</dbReference>
<dbReference type="EC" id="3.4.16.4" evidence="14"/>
<dbReference type="HAMAP" id="MF_02081">
    <property type="entry name" value="MrdA_transpept"/>
    <property type="match status" value="1"/>
</dbReference>
<dbReference type="InterPro" id="IPR036138">
    <property type="entry name" value="PBP_dimer_sf"/>
</dbReference>
<dbReference type="Pfam" id="PF00905">
    <property type="entry name" value="Transpeptidase"/>
    <property type="match status" value="1"/>
</dbReference>
<dbReference type="Gene3D" id="3.40.710.10">
    <property type="entry name" value="DD-peptidase/beta-lactamase superfamily"/>
    <property type="match status" value="1"/>
</dbReference>
<dbReference type="EMBL" id="FMAY01000004">
    <property type="protein sequence ID" value="SCC03796.1"/>
    <property type="molecule type" value="Genomic_DNA"/>
</dbReference>
<dbReference type="GO" id="GO:0071555">
    <property type="term" value="P:cell wall organization"/>
    <property type="evidence" value="ECO:0007669"/>
    <property type="project" value="UniProtKB-KW"/>
</dbReference>
<dbReference type="AlphaFoldDB" id="A0A1C4BAC1"/>
<comment type="pathway">
    <text evidence="14">Cell wall biogenesis; peptidoglycan biosynthesis.</text>
</comment>
<dbReference type="InterPro" id="IPR005311">
    <property type="entry name" value="PBP_dimer"/>
</dbReference>
<dbReference type="PANTHER" id="PTHR30627">
    <property type="entry name" value="PEPTIDOGLYCAN D,D-TRANSPEPTIDASE"/>
    <property type="match status" value="1"/>
</dbReference>
<evidence type="ECO:0000256" key="8">
    <source>
        <dbReference type="ARBA" id="ARBA00022801"/>
    </source>
</evidence>
<accession>A0A1C4BAC1</accession>
<reference evidence="18" key="1">
    <citation type="submission" date="2016-08" db="EMBL/GenBank/DDBJ databases">
        <authorList>
            <person name="Varghese N."/>
            <person name="Submissions Spin"/>
        </authorList>
    </citation>
    <scope>NUCLEOTIDE SEQUENCE [LARGE SCALE GENOMIC DNA]</scope>
    <source>
        <strain evidence="18">REICA_082</strain>
    </source>
</reference>
<dbReference type="NCBIfam" id="TIGR03423">
    <property type="entry name" value="pbp2_mrdA"/>
    <property type="match status" value="1"/>
</dbReference>
<evidence type="ECO:0000313" key="18">
    <source>
        <dbReference type="Proteomes" id="UP000198975"/>
    </source>
</evidence>
<dbReference type="Gene3D" id="3.30.1390.30">
    <property type="entry name" value="Penicillin-binding protein 2a, domain 3"/>
    <property type="match status" value="1"/>
</dbReference>
<dbReference type="Gene3D" id="3.90.1310.10">
    <property type="entry name" value="Penicillin-binding protein 2a (Domain 2)"/>
    <property type="match status" value="1"/>
</dbReference>
<evidence type="ECO:0000259" key="16">
    <source>
        <dbReference type="Pfam" id="PF03717"/>
    </source>
</evidence>
<dbReference type="Pfam" id="PF03717">
    <property type="entry name" value="PBP_dimer"/>
    <property type="match status" value="1"/>
</dbReference>
<keyword evidence="3 14" id="KW-1003">Cell membrane</keyword>
<dbReference type="PANTHER" id="PTHR30627:SF2">
    <property type="entry name" value="PEPTIDOGLYCAN D,D-TRANSPEPTIDASE MRDA"/>
    <property type="match status" value="1"/>
</dbReference>
<dbReference type="GO" id="GO:0008360">
    <property type="term" value="P:regulation of cell shape"/>
    <property type="evidence" value="ECO:0007669"/>
    <property type="project" value="UniProtKB-KW"/>
</dbReference>
<keyword evidence="11 14" id="KW-1133">Transmembrane helix</keyword>
<evidence type="ECO:0000256" key="2">
    <source>
        <dbReference type="ARBA" id="ARBA00004236"/>
    </source>
</evidence>